<organism evidence="1 2">
    <name type="scientific">Natronolimnobius baerhuensis</name>
    <dbReference type="NCBI Taxonomy" id="253108"/>
    <lineage>
        <taxon>Archaea</taxon>
        <taxon>Methanobacteriati</taxon>
        <taxon>Methanobacteriota</taxon>
        <taxon>Stenosarchaea group</taxon>
        <taxon>Halobacteria</taxon>
        <taxon>Halobacteriales</taxon>
        <taxon>Natrialbaceae</taxon>
        <taxon>Natronolimnobius</taxon>
    </lineage>
</organism>
<accession>A0A202E441</accession>
<protein>
    <submittedName>
        <fullName evidence="1">Uncharacterized protein</fullName>
    </submittedName>
</protein>
<reference evidence="1 2" key="1">
    <citation type="submission" date="2017-02" db="EMBL/GenBank/DDBJ databases">
        <title>Natronthermophilus aegyptiacus gen. nov.,sp. nov., an aerobic, extremely halophilic alkalithermophilic archaeon isolated from the athalassohaline Wadi An Natrun, Egypt.</title>
        <authorList>
            <person name="Zhao B."/>
        </authorList>
    </citation>
    <scope>NUCLEOTIDE SEQUENCE [LARGE SCALE GENOMIC DNA]</scope>
    <source>
        <strain evidence="1 2">CGMCC 1.3597</strain>
    </source>
</reference>
<evidence type="ECO:0000313" key="2">
    <source>
        <dbReference type="Proteomes" id="UP000196084"/>
    </source>
</evidence>
<dbReference type="InterPro" id="IPR046164">
    <property type="entry name" value="DUF6166"/>
</dbReference>
<dbReference type="Pfam" id="PF19663">
    <property type="entry name" value="DUF6166"/>
    <property type="match status" value="1"/>
</dbReference>
<name>A0A202E441_9EURY</name>
<evidence type="ECO:0000313" key="1">
    <source>
        <dbReference type="EMBL" id="OVE82948.1"/>
    </source>
</evidence>
<dbReference type="OrthoDB" id="225682at2157"/>
<sequence length="228" mass="25086">MNENAPTTSTESVPVASPAEAHRKSAEYVGFRVDGSPVILNLTEHQRLSPEQSLDLVNHSPSGFEWGYNGSGPAQLACGLLLDYYDDKQFAREHYITFRNQVVSQLECNGPADCWHLTGAEIDATLETITDDVVAVADGGQPAPSLPANWRTITRPNRRIFQRTDVDHYIVFGVGDDEWLVVLCSQGDRAYPAPLASHTVPVDGDVEQAFRDLVAESNDLIEPPEETH</sequence>
<proteinExistence type="predicted"/>
<dbReference type="Proteomes" id="UP000196084">
    <property type="component" value="Unassembled WGS sequence"/>
</dbReference>
<dbReference type="RefSeq" id="WP_087715606.1">
    <property type="nucleotide sequence ID" value="NZ_MWPH01000005.1"/>
</dbReference>
<comment type="caution">
    <text evidence="1">The sequence shown here is derived from an EMBL/GenBank/DDBJ whole genome shotgun (WGS) entry which is preliminary data.</text>
</comment>
<keyword evidence="2" id="KW-1185">Reference proteome</keyword>
<dbReference type="AlphaFoldDB" id="A0A202E441"/>
<gene>
    <name evidence="1" type="ORF">B2G88_18325</name>
</gene>
<dbReference type="EMBL" id="MWPH01000005">
    <property type="protein sequence ID" value="OVE82948.1"/>
    <property type="molecule type" value="Genomic_DNA"/>
</dbReference>